<accession>E4U4W3</accession>
<dbReference type="eggNOG" id="COG3370">
    <property type="taxonomic scope" value="Bacteria"/>
</dbReference>
<protein>
    <recommendedName>
        <fullName evidence="3">DsrE family protein</fullName>
    </recommendedName>
</protein>
<sequence length="116" mass="12247" precursor="true">MELAVVVLAGTETHGDLGRLANALETAAEAADAGADVELVFDGAAVRWVARLEDPDHKHHALWRGLKPRAGACVYCARAFGVLAVVRAAGVKLLNEHRGHPSLYGRLARGAAVLTF</sequence>
<keyword evidence="2" id="KW-1185">Reference proteome</keyword>
<dbReference type="AlphaFoldDB" id="E4U4W3"/>
<dbReference type="InterPro" id="IPR003787">
    <property type="entry name" value="Sulphur_relay_DsrE/F-like"/>
</dbReference>
<evidence type="ECO:0000313" key="2">
    <source>
        <dbReference type="Proteomes" id="UP000008722"/>
    </source>
</evidence>
<dbReference type="InterPro" id="IPR027396">
    <property type="entry name" value="DsrEFH-like"/>
</dbReference>
<dbReference type="HOGENOM" id="CLU_167520_0_0_0"/>
<dbReference type="Proteomes" id="UP000008722">
    <property type="component" value="Chromosome"/>
</dbReference>
<evidence type="ECO:0000313" key="1">
    <source>
        <dbReference type="EMBL" id="ADR37313.1"/>
    </source>
</evidence>
<reference evidence="1 2" key="2">
    <citation type="journal article" date="2011" name="Stand. Genomic Sci.">
        <title>Complete genome sequence of Oceanithermus profundus type strain (506).</title>
        <authorList>
            <person name="Pati A."/>
            <person name="Zhang X."/>
            <person name="Lapidus A."/>
            <person name="Nolan M."/>
            <person name="Lucas S."/>
            <person name="Del Rio T.G."/>
            <person name="Tice H."/>
            <person name="Cheng J.F."/>
            <person name="Tapia R."/>
            <person name="Han C."/>
            <person name="Goodwin L."/>
            <person name="Pitluck S."/>
            <person name="Liolios K."/>
            <person name="Pagani I."/>
            <person name="Ivanova N."/>
            <person name="Mavromatis K."/>
            <person name="Chen A."/>
            <person name="Palaniappan K."/>
            <person name="Hauser L."/>
            <person name="Jeffries C.D."/>
            <person name="Brambilla E.M."/>
            <person name="Rohl A."/>
            <person name="Mwirichia R."/>
            <person name="Rohde M."/>
            <person name="Tindall B.J."/>
            <person name="Sikorski J."/>
            <person name="Wirth R."/>
            <person name="Goker M."/>
            <person name="Woyke T."/>
            <person name="Detter J.C."/>
            <person name="Bristow J."/>
            <person name="Eisen J.A."/>
            <person name="Markowitz V."/>
            <person name="Hugenholtz P."/>
            <person name="Kyrpides N.C."/>
            <person name="Klenk H.P."/>
            <person name="Land M."/>
        </authorList>
    </citation>
    <scope>NUCLEOTIDE SEQUENCE [LARGE SCALE GENOMIC DNA]</scope>
    <source>
        <strain evidence="2">DSM 14977 / NBRC 100410 / VKM B-2274 / 506</strain>
    </source>
</reference>
<dbReference type="KEGG" id="opr:Ocepr_1861"/>
<dbReference type="EMBL" id="CP002361">
    <property type="protein sequence ID" value="ADR37313.1"/>
    <property type="molecule type" value="Genomic_DNA"/>
</dbReference>
<dbReference type="STRING" id="670487.Ocepr_1861"/>
<dbReference type="OrthoDB" id="9807925at2"/>
<proteinExistence type="predicted"/>
<dbReference type="SUPFAM" id="SSF75169">
    <property type="entry name" value="DsrEFH-like"/>
    <property type="match status" value="1"/>
</dbReference>
<name>E4U4W3_OCEP5</name>
<organism evidence="1 2">
    <name type="scientific">Oceanithermus profundus (strain DSM 14977 / NBRC 100410 / VKM B-2274 / 506)</name>
    <dbReference type="NCBI Taxonomy" id="670487"/>
    <lineage>
        <taxon>Bacteria</taxon>
        <taxon>Thermotogati</taxon>
        <taxon>Deinococcota</taxon>
        <taxon>Deinococci</taxon>
        <taxon>Thermales</taxon>
        <taxon>Thermaceae</taxon>
        <taxon>Oceanithermus</taxon>
    </lineage>
</organism>
<dbReference type="RefSeq" id="WP_013458483.1">
    <property type="nucleotide sequence ID" value="NC_014761.1"/>
</dbReference>
<reference evidence="2" key="1">
    <citation type="submission" date="2010-11" db="EMBL/GenBank/DDBJ databases">
        <title>The complete sequence of chromosome of Oceanithermus profundus DSM 14977.</title>
        <authorList>
            <consortium name="US DOE Joint Genome Institute (JGI-PGF)"/>
            <person name="Lucas S."/>
            <person name="Copeland A."/>
            <person name="Lapidus A."/>
            <person name="Bruce D."/>
            <person name="Goodwin L."/>
            <person name="Pitluck S."/>
            <person name="Kyrpides N."/>
            <person name="Mavromatis K."/>
            <person name="Pagani I."/>
            <person name="Ivanova N."/>
            <person name="Zhang X."/>
            <person name="Brettin T."/>
            <person name="Detter J.C."/>
            <person name="Tapia R."/>
            <person name="Han C."/>
            <person name="Land M."/>
            <person name="Hauser L."/>
            <person name="Markowitz V."/>
            <person name="Cheng J.-F."/>
            <person name="Hugenholtz P."/>
            <person name="Woyke T."/>
            <person name="Wu D."/>
            <person name="Tindall B."/>
            <person name="Faehnrich R."/>
            <person name="Brambilla E."/>
            <person name="Klenk H.-P."/>
            <person name="Eisen J.A."/>
        </authorList>
    </citation>
    <scope>NUCLEOTIDE SEQUENCE [LARGE SCALE GENOMIC DNA]</scope>
    <source>
        <strain evidence="2">DSM 14977 / NBRC 100410 / VKM B-2274 / 506</strain>
    </source>
</reference>
<gene>
    <name evidence="1" type="ordered locus">Ocepr_1861</name>
</gene>
<evidence type="ECO:0008006" key="3">
    <source>
        <dbReference type="Google" id="ProtNLM"/>
    </source>
</evidence>
<dbReference type="Pfam" id="PF02635">
    <property type="entry name" value="DsrE"/>
    <property type="match status" value="1"/>
</dbReference>